<accession>A0AAD4QU91</accession>
<feature type="compositionally biased region" description="Basic residues" evidence="1">
    <location>
        <begin position="86"/>
        <end position="97"/>
    </location>
</feature>
<evidence type="ECO:0000256" key="1">
    <source>
        <dbReference type="SAM" id="MobiDB-lite"/>
    </source>
</evidence>
<comment type="caution">
    <text evidence="2">The sequence shown here is derived from an EMBL/GenBank/DDBJ whole genome shotgun (WGS) entry which is preliminary data.</text>
</comment>
<organism evidence="2 3">
    <name type="scientific">Ditylenchus destructor</name>
    <dbReference type="NCBI Taxonomy" id="166010"/>
    <lineage>
        <taxon>Eukaryota</taxon>
        <taxon>Metazoa</taxon>
        <taxon>Ecdysozoa</taxon>
        <taxon>Nematoda</taxon>
        <taxon>Chromadorea</taxon>
        <taxon>Rhabditida</taxon>
        <taxon>Tylenchina</taxon>
        <taxon>Tylenchomorpha</taxon>
        <taxon>Sphaerularioidea</taxon>
        <taxon>Anguinidae</taxon>
        <taxon>Anguininae</taxon>
        <taxon>Ditylenchus</taxon>
    </lineage>
</organism>
<evidence type="ECO:0000313" key="2">
    <source>
        <dbReference type="EMBL" id="KAI1695855.1"/>
    </source>
</evidence>
<sequence length="110" mass="12065">MIQKILGKSDESVVNKALAARYKRGGTNVSLLGKVACKISTQLYSVKEENVLFGTETTPTRQLPPQQLPPQQLPPQQLPPDNSHRNSSHRNNSHRNNSHPTTPTATSPTS</sequence>
<name>A0AAD4QU91_9BILA</name>
<dbReference type="EMBL" id="JAKKPZ010000367">
    <property type="protein sequence ID" value="KAI1695855.1"/>
    <property type="molecule type" value="Genomic_DNA"/>
</dbReference>
<feature type="compositionally biased region" description="Low complexity" evidence="1">
    <location>
        <begin position="98"/>
        <end position="110"/>
    </location>
</feature>
<dbReference type="AlphaFoldDB" id="A0AAD4QU91"/>
<evidence type="ECO:0000313" key="3">
    <source>
        <dbReference type="Proteomes" id="UP001201812"/>
    </source>
</evidence>
<keyword evidence="3" id="KW-1185">Reference proteome</keyword>
<feature type="region of interest" description="Disordered" evidence="1">
    <location>
        <begin position="55"/>
        <end position="110"/>
    </location>
</feature>
<gene>
    <name evidence="2" type="ORF">DdX_19351</name>
</gene>
<reference evidence="2" key="1">
    <citation type="submission" date="2022-01" db="EMBL/GenBank/DDBJ databases">
        <title>Genome Sequence Resource for Two Populations of Ditylenchus destructor, the Migratory Endoparasitic Phytonematode.</title>
        <authorList>
            <person name="Zhang H."/>
            <person name="Lin R."/>
            <person name="Xie B."/>
        </authorList>
    </citation>
    <scope>NUCLEOTIDE SEQUENCE</scope>
    <source>
        <strain evidence="2">BazhouSP</strain>
    </source>
</reference>
<proteinExistence type="predicted"/>
<dbReference type="Proteomes" id="UP001201812">
    <property type="component" value="Unassembled WGS sequence"/>
</dbReference>
<protein>
    <submittedName>
        <fullName evidence="2">Uncharacterized protein</fullName>
    </submittedName>
</protein>
<feature type="compositionally biased region" description="Pro residues" evidence="1">
    <location>
        <begin position="66"/>
        <end position="78"/>
    </location>
</feature>